<organism evidence="2">
    <name type="scientific">uncultured Thermomicrobiales bacterium</name>
    <dbReference type="NCBI Taxonomy" id="1645740"/>
    <lineage>
        <taxon>Bacteria</taxon>
        <taxon>Pseudomonadati</taxon>
        <taxon>Thermomicrobiota</taxon>
        <taxon>Thermomicrobia</taxon>
        <taxon>Thermomicrobiales</taxon>
        <taxon>environmental samples</taxon>
    </lineage>
</organism>
<proteinExistence type="predicted"/>
<protein>
    <recommendedName>
        <fullName evidence="1">PIN domain-containing protein</fullName>
    </recommendedName>
</protein>
<gene>
    <name evidence="2" type="ORF">AVDCRST_MAG43-2012</name>
</gene>
<evidence type="ECO:0000259" key="1">
    <source>
        <dbReference type="Pfam" id="PF13470"/>
    </source>
</evidence>
<feature type="domain" description="PIN" evidence="1">
    <location>
        <begin position="4"/>
        <end position="113"/>
    </location>
</feature>
<sequence>MPSAVLDVNIIVSGFFRGKGSAVTIAGHWEQGNLDVGLSDHIVSQVIDVWRRPFFAERSVEIHRKLALRLMRTDALVVEPDPSVSGVCDDAEDDHVLGTAVAANADYLVTGDRGLLRVGEYRGVRPNSWS</sequence>
<dbReference type="InterPro" id="IPR002716">
    <property type="entry name" value="PIN_dom"/>
</dbReference>
<accession>A0A6J4UXN7</accession>
<dbReference type="InterPro" id="IPR029060">
    <property type="entry name" value="PIN-like_dom_sf"/>
</dbReference>
<dbReference type="NCBIfam" id="TIGR00305">
    <property type="entry name" value="putative toxin-antitoxin system toxin component, PIN family"/>
    <property type="match status" value="1"/>
</dbReference>
<evidence type="ECO:0000313" key="2">
    <source>
        <dbReference type="EMBL" id="CAA9562141.1"/>
    </source>
</evidence>
<dbReference type="InterPro" id="IPR002850">
    <property type="entry name" value="PIN_toxin-like"/>
</dbReference>
<dbReference type="EMBL" id="CADCWI010000097">
    <property type="protein sequence ID" value="CAA9562141.1"/>
    <property type="molecule type" value="Genomic_DNA"/>
</dbReference>
<dbReference type="PANTHER" id="PTHR34610">
    <property type="entry name" value="SSL7007 PROTEIN"/>
    <property type="match status" value="1"/>
</dbReference>
<dbReference type="PANTHER" id="PTHR34610:SF4">
    <property type="entry name" value="SLL8027 PROTEIN"/>
    <property type="match status" value="1"/>
</dbReference>
<dbReference type="Pfam" id="PF13470">
    <property type="entry name" value="PIN_3"/>
    <property type="match status" value="1"/>
</dbReference>
<reference evidence="2" key="1">
    <citation type="submission" date="2020-02" db="EMBL/GenBank/DDBJ databases">
        <authorList>
            <person name="Meier V. D."/>
        </authorList>
    </citation>
    <scope>NUCLEOTIDE SEQUENCE</scope>
    <source>
        <strain evidence="2">AVDCRST_MAG43</strain>
    </source>
</reference>
<dbReference type="AlphaFoldDB" id="A0A6J4UXN7"/>
<name>A0A6J4UXN7_9BACT</name>
<dbReference type="SUPFAM" id="SSF88723">
    <property type="entry name" value="PIN domain-like"/>
    <property type="match status" value="1"/>
</dbReference>